<feature type="compositionally biased region" description="Basic and acidic residues" evidence="7">
    <location>
        <begin position="263"/>
        <end position="276"/>
    </location>
</feature>
<dbReference type="GO" id="GO:0060061">
    <property type="term" value="P:Spemann organizer formation"/>
    <property type="evidence" value="ECO:0007669"/>
    <property type="project" value="TreeGrafter"/>
</dbReference>
<keyword evidence="4" id="KW-0217">Developmental protein</keyword>
<comment type="similarity">
    <text evidence="2">Belongs to the CUSTOS family.</text>
</comment>
<feature type="region of interest" description="Disordered" evidence="7">
    <location>
        <begin position="131"/>
        <end position="157"/>
    </location>
</feature>
<evidence type="ECO:0000256" key="7">
    <source>
        <dbReference type="SAM" id="MobiDB-lite"/>
    </source>
</evidence>
<feature type="compositionally biased region" description="Basic residues" evidence="7">
    <location>
        <begin position="253"/>
        <end position="262"/>
    </location>
</feature>
<dbReference type="InterPro" id="IPR026694">
    <property type="entry name" value="CUSTOS"/>
</dbReference>
<evidence type="ECO:0000256" key="4">
    <source>
        <dbReference type="ARBA" id="ARBA00022473"/>
    </source>
</evidence>
<dbReference type="Ensembl" id="ENSHHUT00000034512.1">
    <property type="protein sequence ID" value="ENSHHUP00000033164.1"/>
    <property type="gene ID" value="ENSHHUG00000020974.1"/>
</dbReference>
<evidence type="ECO:0000256" key="6">
    <source>
        <dbReference type="ARBA" id="ARBA00023242"/>
    </source>
</evidence>
<dbReference type="Proteomes" id="UP000314982">
    <property type="component" value="Unassembled WGS sequence"/>
</dbReference>
<proteinExistence type="inferred from homology"/>
<keyword evidence="6" id="KW-0539">Nucleus</keyword>
<evidence type="ECO:0000256" key="3">
    <source>
        <dbReference type="ARBA" id="ARBA00013465"/>
    </source>
</evidence>
<reference evidence="8" key="2">
    <citation type="submission" date="2025-08" db="UniProtKB">
        <authorList>
            <consortium name="Ensembl"/>
        </authorList>
    </citation>
    <scope>IDENTIFICATION</scope>
</reference>
<dbReference type="PANTHER" id="PTHR14482">
    <property type="entry name" value="CHROMOSOME 12 ORF 43 HOMOLOG"/>
    <property type="match status" value="1"/>
</dbReference>
<evidence type="ECO:0000256" key="2">
    <source>
        <dbReference type="ARBA" id="ARBA00008632"/>
    </source>
</evidence>
<dbReference type="GO" id="GO:0016055">
    <property type="term" value="P:Wnt signaling pathway"/>
    <property type="evidence" value="ECO:0007669"/>
    <property type="project" value="UniProtKB-KW"/>
</dbReference>
<sequence>MSAPVRTMVEDSSSEDEDLEKFKEAAWSFGTCGINGTHTTNTAEVLPHVWLCQNNRVLCNSMVNSVAVSKHEHDGNELQTTPEFRAHVAKKLGAILDSCISVISAETSKPCTQSTKCEDEGFRLFTTSVPEEFTIDPPPPPVRRRPIPSSSDSDSELEMRLREAAVSVTELLSSALPSAVTPSLPEALSSDKLKKKKKKCKVQEGTALSQRKNKKRTAPHGECGEVENCGEASPYAKTEEEQKSPEEDSLPLKVKKKKKNKQKGTDERVEEEVEKH</sequence>
<keyword evidence="5" id="KW-0879">Wnt signaling pathway</keyword>
<comment type="subcellular location">
    <subcellularLocation>
        <location evidence="1">Nucleus envelope</location>
    </subcellularLocation>
</comment>
<organism evidence="8 9">
    <name type="scientific">Hucho hucho</name>
    <name type="common">huchen</name>
    <dbReference type="NCBI Taxonomy" id="62062"/>
    <lineage>
        <taxon>Eukaryota</taxon>
        <taxon>Metazoa</taxon>
        <taxon>Chordata</taxon>
        <taxon>Craniata</taxon>
        <taxon>Vertebrata</taxon>
        <taxon>Euteleostomi</taxon>
        <taxon>Actinopterygii</taxon>
        <taxon>Neopterygii</taxon>
        <taxon>Teleostei</taxon>
        <taxon>Protacanthopterygii</taxon>
        <taxon>Salmoniformes</taxon>
        <taxon>Salmonidae</taxon>
        <taxon>Salmoninae</taxon>
        <taxon>Hucho</taxon>
    </lineage>
</organism>
<evidence type="ECO:0000256" key="1">
    <source>
        <dbReference type="ARBA" id="ARBA00004259"/>
    </source>
</evidence>
<feature type="compositionally biased region" description="Basic and acidic residues" evidence="7">
    <location>
        <begin position="237"/>
        <end position="246"/>
    </location>
</feature>
<keyword evidence="9" id="KW-1185">Reference proteome</keyword>
<evidence type="ECO:0000313" key="9">
    <source>
        <dbReference type="Proteomes" id="UP000314982"/>
    </source>
</evidence>
<dbReference type="AlphaFoldDB" id="A0A4W5M5P8"/>
<dbReference type="GeneTree" id="ENSGT00390000010771"/>
<protein>
    <recommendedName>
        <fullName evidence="3">Protein CUSTOS</fullName>
    </recommendedName>
</protein>
<name>A0A4W5M5P8_9TELE</name>
<reference evidence="8" key="3">
    <citation type="submission" date="2025-09" db="UniProtKB">
        <authorList>
            <consortium name="Ensembl"/>
        </authorList>
    </citation>
    <scope>IDENTIFICATION</scope>
</reference>
<dbReference type="GO" id="GO:0005635">
    <property type="term" value="C:nuclear envelope"/>
    <property type="evidence" value="ECO:0007669"/>
    <property type="project" value="UniProtKB-SubCell"/>
</dbReference>
<dbReference type="Pfam" id="PF23999">
    <property type="entry name" value="CUSTOS"/>
    <property type="match status" value="1"/>
</dbReference>
<dbReference type="GO" id="GO:0030178">
    <property type="term" value="P:negative regulation of Wnt signaling pathway"/>
    <property type="evidence" value="ECO:0007669"/>
    <property type="project" value="TreeGrafter"/>
</dbReference>
<feature type="region of interest" description="Disordered" evidence="7">
    <location>
        <begin position="177"/>
        <end position="276"/>
    </location>
</feature>
<dbReference type="PANTHER" id="PTHR14482:SF0">
    <property type="entry name" value="PROTEIN CUSTOS"/>
    <property type="match status" value="1"/>
</dbReference>
<accession>A0A4W5M5P8</accession>
<reference evidence="9" key="1">
    <citation type="submission" date="2018-06" db="EMBL/GenBank/DDBJ databases">
        <title>Genome assembly of Danube salmon.</title>
        <authorList>
            <person name="Macqueen D.J."/>
            <person name="Gundappa M.K."/>
        </authorList>
    </citation>
    <scope>NUCLEOTIDE SEQUENCE [LARGE SCALE GENOMIC DNA]</scope>
</reference>
<evidence type="ECO:0000313" key="8">
    <source>
        <dbReference type="Ensembl" id="ENSHHUP00000033164.1"/>
    </source>
</evidence>
<dbReference type="STRING" id="62062.ENSHHUP00000033164"/>
<evidence type="ECO:0000256" key="5">
    <source>
        <dbReference type="ARBA" id="ARBA00022687"/>
    </source>
</evidence>